<dbReference type="SUPFAM" id="SSF50677">
    <property type="entry name" value="ValRS/IleRS/LeuRS editing domain"/>
    <property type="match status" value="1"/>
</dbReference>
<keyword evidence="1 10" id="KW-0963">Cytoplasm</keyword>
<dbReference type="CDD" id="cd07962">
    <property type="entry name" value="Anticodon_Ia_Val"/>
    <property type="match status" value="1"/>
</dbReference>
<dbReference type="PANTHER" id="PTHR11946">
    <property type="entry name" value="VALYL-TRNA SYNTHETASES"/>
    <property type="match status" value="1"/>
</dbReference>
<dbReference type="FunFam" id="3.40.50.620:FF:000129">
    <property type="entry name" value="Valine--tRNA ligase"/>
    <property type="match status" value="1"/>
</dbReference>
<dbReference type="GO" id="GO:0002161">
    <property type="term" value="F:aminoacyl-tRNA deacylase activity"/>
    <property type="evidence" value="ECO:0007669"/>
    <property type="project" value="InterPro"/>
</dbReference>
<dbReference type="FunFam" id="1.10.730.10:FF:000027">
    <property type="entry name" value="Valine--tRNA ligase"/>
    <property type="match status" value="1"/>
</dbReference>
<comment type="domain">
    <text evidence="10">ValRS has two distinct active sites: one for aminoacylation and one for editing. The misactivated threonine is translocated from the active site to the editing site.</text>
</comment>
<dbReference type="CDD" id="cd00817">
    <property type="entry name" value="ValRS_core"/>
    <property type="match status" value="1"/>
</dbReference>
<dbReference type="EMBL" id="BOMY01000060">
    <property type="protein sequence ID" value="GIF26487.1"/>
    <property type="molecule type" value="Genomic_DNA"/>
</dbReference>
<comment type="domain">
    <text evidence="10">The C-terminal coiled-coil domain is crucial for aminoacylation activity.</text>
</comment>
<evidence type="ECO:0000313" key="15">
    <source>
        <dbReference type="EMBL" id="GIF26487.1"/>
    </source>
</evidence>
<evidence type="ECO:0000256" key="11">
    <source>
        <dbReference type="SAM" id="MobiDB-lite"/>
    </source>
</evidence>
<evidence type="ECO:0000256" key="3">
    <source>
        <dbReference type="ARBA" id="ARBA00022741"/>
    </source>
</evidence>
<accession>A0A919P056</accession>
<dbReference type="GO" id="GO:0006438">
    <property type="term" value="P:valyl-tRNA aminoacylation"/>
    <property type="evidence" value="ECO:0007669"/>
    <property type="project" value="UniProtKB-UniRule"/>
</dbReference>
<dbReference type="InterPro" id="IPR013155">
    <property type="entry name" value="M/V/L/I-tRNA-synth_anticd-bd"/>
</dbReference>
<dbReference type="NCBIfam" id="TIGR00422">
    <property type="entry name" value="valS"/>
    <property type="match status" value="1"/>
</dbReference>
<evidence type="ECO:0000256" key="8">
    <source>
        <dbReference type="ARBA" id="ARBA00047552"/>
    </source>
</evidence>
<keyword evidence="16" id="KW-1185">Reference proteome</keyword>
<dbReference type="InterPro" id="IPR033705">
    <property type="entry name" value="Anticodon_Ia_Val"/>
</dbReference>
<dbReference type="InterPro" id="IPR002300">
    <property type="entry name" value="aa-tRNA-synth_Ia"/>
</dbReference>
<dbReference type="InterPro" id="IPR010978">
    <property type="entry name" value="tRNA-bd_arm"/>
</dbReference>
<dbReference type="RefSeq" id="WP_203814264.1">
    <property type="nucleotide sequence ID" value="NZ_BOMY01000060.1"/>
</dbReference>
<evidence type="ECO:0000256" key="9">
    <source>
        <dbReference type="ARBA" id="ARBA00060830"/>
    </source>
</evidence>
<feature type="domain" description="Valyl-tRNA synthetase tRNA-binding arm" evidence="14">
    <location>
        <begin position="809"/>
        <end position="873"/>
    </location>
</feature>
<evidence type="ECO:0000313" key="16">
    <source>
        <dbReference type="Proteomes" id="UP000623608"/>
    </source>
</evidence>
<evidence type="ECO:0000256" key="2">
    <source>
        <dbReference type="ARBA" id="ARBA00022598"/>
    </source>
</evidence>
<keyword evidence="6 10" id="KW-0175">Coiled coil</keyword>
<dbReference type="InterPro" id="IPR009080">
    <property type="entry name" value="tRNAsynth_Ia_anticodon-bd"/>
</dbReference>
<dbReference type="SUPFAM" id="SSF52374">
    <property type="entry name" value="Nucleotidylyl transferase"/>
    <property type="match status" value="1"/>
</dbReference>
<evidence type="ECO:0000256" key="1">
    <source>
        <dbReference type="ARBA" id="ARBA00022490"/>
    </source>
</evidence>
<evidence type="ECO:0000256" key="6">
    <source>
        <dbReference type="ARBA" id="ARBA00023054"/>
    </source>
</evidence>
<evidence type="ECO:0000259" key="14">
    <source>
        <dbReference type="Pfam" id="PF10458"/>
    </source>
</evidence>
<feature type="domain" description="Aminoacyl-tRNA synthetase class Ia" evidence="12">
    <location>
        <begin position="31"/>
        <end position="438"/>
    </location>
</feature>
<keyword evidence="3 10" id="KW-0547">Nucleotide-binding</keyword>
<dbReference type="SUPFAM" id="SSF46589">
    <property type="entry name" value="tRNA-binding arm"/>
    <property type="match status" value="1"/>
</dbReference>
<evidence type="ECO:0000256" key="10">
    <source>
        <dbReference type="HAMAP-Rule" id="MF_02004"/>
    </source>
</evidence>
<dbReference type="InterPro" id="IPR037118">
    <property type="entry name" value="Val-tRNA_synth_C_sf"/>
</dbReference>
<dbReference type="GO" id="GO:0005524">
    <property type="term" value="F:ATP binding"/>
    <property type="evidence" value="ECO:0007669"/>
    <property type="project" value="UniProtKB-UniRule"/>
</dbReference>
<keyword evidence="2 10" id="KW-0436">Ligase</keyword>
<name>A0A919P056_9ACTN</name>
<keyword evidence="4 10" id="KW-0067">ATP-binding</keyword>
<feature type="region of interest" description="Disordered" evidence="11">
    <location>
        <begin position="1"/>
        <end position="24"/>
    </location>
</feature>
<feature type="compositionally biased region" description="Basic and acidic residues" evidence="11">
    <location>
        <begin position="1"/>
        <end position="11"/>
    </location>
</feature>
<dbReference type="Pfam" id="PF00133">
    <property type="entry name" value="tRNA-synt_1"/>
    <property type="match status" value="2"/>
</dbReference>
<dbReference type="FunFam" id="1.10.287.380:FF:000001">
    <property type="entry name" value="Valine--tRNA ligase"/>
    <property type="match status" value="1"/>
</dbReference>
<dbReference type="FunFam" id="3.90.740.10:FF:000005">
    <property type="entry name" value="Valine--tRNA ligase, mitochondrial"/>
    <property type="match status" value="1"/>
</dbReference>
<dbReference type="InterPro" id="IPR014729">
    <property type="entry name" value="Rossmann-like_a/b/a_fold"/>
</dbReference>
<dbReference type="InterPro" id="IPR002303">
    <property type="entry name" value="Valyl-tRNA_ligase"/>
</dbReference>
<dbReference type="FunFam" id="3.40.50.620:FF:000098">
    <property type="entry name" value="Valine--tRNA ligase"/>
    <property type="match status" value="1"/>
</dbReference>
<comment type="catalytic activity">
    <reaction evidence="8 10">
        <text>tRNA(Val) + L-valine + ATP = L-valyl-tRNA(Val) + AMP + diphosphate</text>
        <dbReference type="Rhea" id="RHEA:10704"/>
        <dbReference type="Rhea" id="RHEA-COMP:9672"/>
        <dbReference type="Rhea" id="RHEA-COMP:9708"/>
        <dbReference type="ChEBI" id="CHEBI:30616"/>
        <dbReference type="ChEBI" id="CHEBI:33019"/>
        <dbReference type="ChEBI" id="CHEBI:57762"/>
        <dbReference type="ChEBI" id="CHEBI:78442"/>
        <dbReference type="ChEBI" id="CHEBI:78537"/>
        <dbReference type="ChEBI" id="CHEBI:456215"/>
        <dbReference type="EC" id="6.1.1.9"/>
    </reaction>
</comment>
<dbReference type="InterPro" id="IPR019499">
    <property type="entry name" value="Val-tRNA_synth_tRNA-bd"/>
</dbReference>
<reference evidence="15" key="1">
    <citation type="submission" date="2021-01" db="EMBL/GenBank/DDBJ databases">
        <title>Whole genome shotgun sequence of Actinoplanes tereljensis NBRC 105297.</title>
        <authorList>
            <person name="Komaki H."/>
            <person name="Tamura T."/>
        </authorList>
    </citation>
    <scope>NUCLEOTIDE SEQUENCE</scope>
    <source>
        <strain evidence="15">NBRC 105297</strain>
    </source>
</reference>
<feature type="domain" description="Aminoacyl-tRNA synthetase class Ia" evidence="12">
    <location>
        <begin position="449"/>
        <end position="572"/>
    </location>
</feature>
<gene>
    <name evidence="15" type="primary">valS_2</name>
    <name evidence="10" type="synonym">valS</name>
    <name evidence="15" type="ORF">Ate02nite_92170</name>
</gene>
<evidence type="ECO:0000259" key="12">
    <source>
        <dbReference type="Pfam" id="PF00133"/>
    </source>
</evidence>
<dbReference type="NCBIfam" id="NF004349">
    <property type="entry name" value="PRK05729.1"/>
    <property type="match status" value="1"/>
</dbReference>
<feature type="domain" description="Methionyl/Valyl/Leucyl/Isoleucyl-tRNA synthetase anticodon-binding" evidence="13">
    <location>
        <begin position="615"/>
        <end position="755"/>
    </location>
</feature>
<organism evidence="15 16">
    <name type="scientific">Paractinoplanes tereljensis</name>
    <dbReference type="NCBI Taxonomy" id="571912"/>
    <lineage>
        <taxon>Bacteria</taxon>
        <taxon>Bacillati</taxon>
        <taxon>Actinomycetota</taxon>
        <taxon>Actinomycetes</taxon>
        <taxon>Micromonosporales</taxon>
        <taxon>Micromonosporaceae</taxon>
        <taxon>Paractinoplanes</taxon>
    </lineage>
</organism>
<dbReference type="Gene3D" id="1.10.287.380">
    <property type="entry name" value="Valyl-tRNA synthetase, C-terminal domain"/>
    <property type="match status" value="1"/>
</dbReference>
<dbReference type="AlphaFoldDB" id="A0A919P056"/>
<keyword evidence="7 10" id="KW-0030">Aminoacyl-tRNA synthetase</keyword>
<dbReference type="InterPro" id="IPR001412">
    <property type="entry name" value="aa-tRNA-synth_I_CS"/>
</dbReference>
<evidence type="ECO:0000256" key="5">
    <source>
        <dbReference type="ARBA" id="ARBA00022917"/>
    </source>
</evidence>
<dbReference type="PRINTS" id="PR00986">
    <property type="entry name" value="TRNASYNTHVAL"/>
</dbReference>
<comment type="function">
    <text evidence="10">Catalyzes the attachment of valine to tRNA(Val). As ValRS can inadvertently accommodate and process structurally similar amino acids such as threonine, to avoid such errors, it has a 'posttransfer' editing activity that hydrolyzes mischarged Thr-tRNA(Val) in a tRNA-dependent manner.</text>
</comment>
<dbReference type="PROSITE" id="PS00178">
    <property type="entry name" value="AA_TRNA_LIGASE_I"/>
    <property type="match status" value="1"/>
</dbReference>
<evidence type="ECO:0000256" key="4">
    <source>
        <dbReference type="ARBA" id="ARBA00022840"/>
    </source>
</evidence>
<evidence type="ECO:0000256" key="7">
    <source>
        <dbReference type="ARBA" id="ARBA00023146"/>
    </source>
</evidence>
<feature type="short sequence motif" description="'HIGH' region" evidence="10">
    <location>
        <begin position="59"/>
        <end position="69"/>
    </location>
</feature>
<comment type="subunit">
    <text evidence="10">Monomer.</text>
</comment>
<dbReference type="Gene3D" id="1.10.730.10">
    <property type="entry name" value="Isoleucyl-tRNA Synthetase, Domain 1"/>
    <property type="match status" value="1"/>
</dbReference>
<feature type="short sequence motif" description="'KMSKS' region" evidence="10">
    <location>
        <begin position="533"/>
        <end position="537"/>
    </location>
</feature>
<dbReference type="HAMAP" id="MF_02004">
    <property type="entry name" value="Val_tRNA_synth_type1"/>
    <property type="match status" value="1"/>
</dbReference>
<comment type="caution">
    <text evidence="15">The sequence shown here is derived from an EMBL/GenBank/DDBJ whole genome shotgun (WGS) entry which is preliminary data.</text>
</comment>
<keyword evidence="5 10" id="KW-0648">Protein biosynthesis</keyword>
<feature type="binding site" evidence="10">
    <location>
        <position position="536"/>
    </location>
    <ligand>
        <name>ATP</name>
        <dbReference type="ChEBI" id="CHEBI:30616"/>
    </ligand>
</feature>
<dbReference type="Gene3D" id="3.40.50.620">
    <property type="entry name" value="HUPs"/>
    <property type="match status" value="2"/>
</dbReference>
<dbReference type="Pfam" id="PF08264">
    <property type="entry name" value="Anticodon_1"/>
    <property type="match status" value="1"/>
</dbReference>
<sequence>MTDTTETRTPDSRPTGGLSAQYQPGEVEQRRYESWVSAGYFTADPTSDKPAFSIVIPPPNVTGSLHVGHALDHTIQDTLSRLKRMQGFEVLWLPGMDHAGIATQNVVERQLAAQQLSRHDLGREKFVAKVWEWKAQSGGAILGQMRRLGDSVDWSRERFTMDEGLSRAVQTIFKRLYDDSLIYRANRIINWCPRCLTALSDIEVEHTDDDGELVSIRYGDGANAIVVATTRAETMLGDTAVAVHPDDERYKHLVGTEVELPLTGRRIPIVADEHVDPSFGTGAVKVTPAHDPNDFEIGQRHHLPSITIMDERAVVTVPGPFEGLDRYEARPAVVAALREDGRIVAEKRPYVHSVGHCSRCKTTVEPRLSLQWFVNTGPLAKAAGDAVRDGRVTIEPAELSKRYFAWVDNMHDWCISRQLWWGHRIPVWYGPDGEVVCVGPDEQPPTGDGWHQDEDVLDTWFSSALWPFSTMGWPEKTPELDKFYPTSVLVTGYDILFFWVARMMMFGLYAMDDVQPFEVVNLHGMVRDGHGKKMSKSFGNVVDPLDWIERYGADATRFTLARGANPGSDVPISEDWCQGSRNFCNKLWNATRFALMNGATVEGPLPDVSELSAIDKWILSRLQHVVAEVDEQFATYEYAKVCDTLYHFAWDDVCDWYLELSKPVLAEGSATTQRVLGHVLDQLLRLLHPVIPFVTEELWIALTGGETVVRATWPLADKALINDAAEEELAALQKVVTEVRRFRSDQGLKPTQRVTAALTGLGNVGIDAHEPLIRSLARLDRPDDSFTATATLAITGAITVDLDTRGTIDVAAERARLEKDLGAAEKEAAQCRAKLGNDSFVGKAPEQVVAKIKDRLATAEADLTRIAAALSALPTA</sequence>
<proteinExistence type="inferred from homology"/>
<dbReference type="GO" id="GO:0004832">
    <property type="term" value="F:valine-tRNA ligase activity"/>
    <property type="evidence" value="ECO:0007669"/>
    <property type="project" value="UniProtKB-UniRule"/>
</dbReference>
<protein>
    <recommendedName>
        <fullName evidence="10">Valine--tRNA ligase</fullName>
        <ecNumber evidence="10">6.1.1.9</ecNumber>
    </recommendedName>
    <alternativeName>
        <fullName evidence="10">Valyl-tRNA synthetase</fullName>
        <shortName evidence="10">ValRS</shortName>
    </alternativeName>
</protein>
<dbReference type="InterPro" id="IPR009008">
    <property type="entry name" value="Val/Leu/Ile-tRNA-synth_edit"/>
</dbReference>
<dbReference type="GO" id="GO:0005829">
    <property type="term" value="C:cytosol"/>
    <property type="evidence" value="ECO:0007669"/>
    <property type="project" value="TreeGrafter"/>
</dbReference>
<dbReference type="Proteomes" id="UP000623608">
    <property type="component" value="Unassembled WGS sequence"/>
</dbReference>
<dbReference type="Gene3D" id="3.90.740.10">
    <property type="entry name" value="Valyl/Leucyl/Isoleucyl-tRNA synthetase, editing domain"/>
    <property type="match status" value="1"/>
</dbReference>
<dbReference type="Pfam" id="PF10458">
    <property type="entry name" value="Val_tRNA-synt_C"/>
    <property type="match status" value="1"/>
</dbReference>
<comment type="similarity">
    <text evidence="9 10">Belongs to the class-I aminoacyl-tRNA synthetase family. ValS type 1 subfamily.</text>
</comment>
<evidence type="ECO:0000259" key="13">
    <source>
        <dbReference type="Pfam" id="PF08264"/>
    </source>
</evidence>
<dbReference type="PANTHER" id="PTHR11946:SF93">
    <property type="entry name" value="VALINE--TRNA LIGASE, CHLOROPLASTIC_MITOCHONDRIAL 2"/>
    <property type="match status" value="1"/>
</dbReference>
<dbReference type="EC" id="6.1.1.9" evidence="10"/>
<dbReference type="SUPFAM" id="SSF47323">
    <property type="entry name" value="Anticodon-binding domain of a subclass of class I aminoacyl-tRNA synthetases"/>
    <property type="match status" value="1"/>
</dbReference>
<comment type="subcellular location">
    <subcellularLocation>
        <location evidence="10">Cytoplasm</location>
    </subcellularLocation>
</comment>